<name>A0A344J4R2_9GAMM</name>
<dbReference type="AlphaFoldDB" id="A0A344J4R2"/>
<keyword evidence="4" id="KW-0564">Palmitate</keyword>
<dbReference type="OrthoDB" id="5173551at2"/>
<dbReference type="SMART" id="SM00564">
    <property type="entry name" value="PQQ"/>
    <property type="match status" value="7"/>
</dbReference>
<dbReference type="InterPro" id="IPR011047">
    <property type="entry name" value="Quinoprotein_ADH-like_sf"/>
</dbReference>
<dbReference type="PANTHER" id="PTHR34512:SF30">
    <property type="entry name" value="OUTER MEMBRANE PROTEIN ASSEMBLY FACTOR BAMB"/>
    <property type="match status" value="1"/>
</dbReference>
<evidence type="ECO:0000313" key="6">
    <source>
        <dbReference type="EMBL" id="AXA84022.1"/>
    </source>
</evidence>
<keyword evidence="3 4" id="KW-0998">Cell outer membrane</keyword>
<keyword evidence="4" id="KW-0449">Lipoprotein</keyword>
<comment type="similarity">
    <text evidence="4">Belongs to the BamB family.</text>
</comment>
<dbReference type="HAMAP" id="MF_00923">
    <property type="entry name" value="OM_assembly_BamB"/>
    <property type="match status" value="1"/>
</dbReference>
<dbReference type="PROSITE" id="PS51257">
    <property type="entry name" value="PROKAR_LIPOPROTEIN"/>
    <property type="match status" value="1"/>
</dbReference>
<dbReference type="PANTHER" id="PTHR34512">
    <property type="entry name" value="CELL SURFACE PROTEIN"/>
    <property type="match status" value="1"/>
</dbReference>
<accession>A0A344J4R2</accession>
<comment type="subunit">
    <text evidence="4">Part of the Bam complex.</text>
</comment>
<evidence type="ECO:0000259" key="5">
    <source>
        <dbReference type="Pfam" id="PF13360"/>
    </source>
</evidence>
<dbReference type="InterPro" id="IPR018391">
    <property type="entry name" value="PQQ_b-propeller_rpt"/>
</dbReference>
<evidence type="ECO:0000256" key="3">
    <source>
        <dbReference type="ARBA" id="ARBA00023237"/>
    </source>
</evidence>
<gene>
    <name evidence="4 6" type="primary">bamB</name>
    <name evidence="6" type="ORF">DCD74_04315</name>
</gene>
<dbReference type="InterPro" id="IPR015943">
    <property type="entry name" value="WD40/YVTN_repeat-like_dom_sf"/>
</dbReference>
<reference evidence="7" key="1">
    <citation type="submission" date="2018-05" db="EMBL/GenBank/DDBJ databases">
        <title>Luteimonas pekinense sp. nov., isolated from human Meibomian gland secretions, Beijing, China.</title>
        <authorList>
            <person name="Wen T."/>
            <person name="Bai H."/>
            <person name="Lv H."/>
        </authorList>
    </citation>
    <scope>NUCLEOTIDE SEQUENCE [LARGE SCALE GENOMIC DNA]</scope>
    <source>
        <strain evidence="7">83-4</strain>
    </source>
</reference>
<dbReference type="KEGG" id="lue:DCD74_04315"/>
<evidence type="ECO:0000256" key="4">
    <source>
        <dbReference type="HAMAP-Rule" id="MF_00923"/>
    </source>
</evidence>
<proteinExistence type="inferred from homology"/>
<organism evidence="6 7">
    <name type="scientific">Solilutibacter oculi</name>
    <dbReference type="NCBI Taxonomy" id="2698682"/>
    <lineage>
        <taxon>Bacteria</taxon>
        <taxon>Pseudomonadati</taxon>
        <taxon>Pseudomonadota</taxon>
        <taxon>Gammaproteobacteria</taxon>
        <taxon>Lysobacterales</taxon>
        <taxon>Lysobacteraceae</taxon>
        <taxon>Solilutibacter</taxon>
    </lineage>
</organism>
<sequence>MTSNRSAIRVLGLVACVAVLGGCTTLKGWFGGKKGAETKPAALVEFTPDARIDRVWTANLGGGDGRIGVGQRPVVSEGRVYAAGGGNTVRALDLQSGQAVWTWSGDKGGRFAGGPGVGQGIVAVGGLDGDVVALDASTGAEKWKANLLNEVIAAPAIGGGMVFVRSNDGRVTAFDANNGEKRWSWRADMPALTVRGNAGLTLGPGYLFVGNDNGKIVALSAADGSELWDMTVAQPEGRSELDRMNDVDGAPLLEGSTLYVSSYKPQTMAIDAPTGRPLWVQQGQGGVGGIGFNGSRLAVTDAHDVVWALDATSGAPMWKQPSYPRRALTAPAIIGNHVVAGDYDGYLHWFSLDDGHMSARVRVSRKPLRAQPVVADGLLLAQDTDGNLSAYRVGQ</sequence>
<protein>
    <recommendedName>
        <fullName evidence="4">Outer membrane protein assembly factor BamB</fullName>
    </recommendedName>
</protein>
<dbReference type="RefSeq" id="WP_112926236.1">
    <property type="nucleotide sequence ID" value="NZ_CP029556.1"/>
</dbReference>
<dbReference type="InterPro" id="IPR002372">
    <property type="entry name" value="PQQ_rpt_dom"/>
</dbReference>
<dbReference type="Proteomes" id="UP000251842">
    <property type="component" value="Chromosome"/>
</dbReference>
<dbReference type="Pfam" id="PF13360">
    <property type="entry name" value="PQQ_2"/>
    <property type="match status" value="1"/>
</dbReference>
<dbReference type="InterPro" id="IPR017687">
    <property type="entry name" value="BamB"/>
</dbReference>
<evidence type="ECO:0000256" key="1">
    <source>
        <dbReference type="ARBA" id="ARBA00022729"/>
    </source>
</evidence>
<dbReference type="NCBIfam" id="TIGR03300">
    <property type="entry name" value="assembly_YfgL"/>
    <property type="match status" value="1"/>
</dbReference>
<dbReference type="Gene3D" id="2.130.10.10">
    <property type="entry name" value="YVTN repeat-like/Quinoprotein amine dehydrogenase"/>
    <property type="match status" value="1"/>
</dbReference>
<evidence type="ECO:0000313" key="7">
    <source>
        <dbReference type="Proteomes" id="UP000251842"/>
    </source>
</evidence>
<dbReference type="GO" id="GO:0043165">
    <property type="term" value="P:Gram-negative-bacterium-type cell outer membrane assembly"/>
    <property type="evidence" value="ECO:0007669"/>
    <property type="project" value="UniProtKB-UniRule"/>
</dbReference>
<dbReference type="SUPFAM" id="SSF50998">
    <property type="entry name" value="Quinoprotein alcohol dehydrogenase-like"/>
    <property type="match status" value="1"/>
</dbReference>
<dbReference type="GO" id="GO:0051205">
    <property type="term" value="P:protein insertion into membrane"/>
    <property type="evidence" value="ECO:0007669"/>
    <property type="project" value="UniProtKB-UniRule"/>
</dbReference>
<feature type="domain" description="Pyrrolo-quinoline quinone repeat" evidence="5">
    <location>
        <begin position="87"/>
        <end position="289"/>
    </location>
</feature>
<evidence type="ECO:0000256" key="2">
    <source>
        <dbReference type="ARBA" id="ARBA00023136"/>
    </source>
</evidence>
<comment type="function">
    <text evidence="4">Part of the outer membrane protein assembly complex, which is involved in assembly and insertion of beta-barrel proteins into the outer membrane.</text>
</comment>
<keyword evidence="2 4" id="KW-0472">Membrane</keyword>
<comment type="subcellular location">
    <subcellularLocation>
        <location evidence="4">Cell outer membrane</location>
        <topology evidence="4">Lipid-anchor</topology>
    </subcellularLocation>
</comment>
<keyword evidence="1 4" id="KW-0732">Signal</keyword>
<dbReference type="EMBL" id="CP029556">
    <property type="protein sequence ID" value="AXA84022.1"/>
    <property type="molecule type" value="Genomic_DNA"/>
</dbReference>
<dbReference type="GO" id="GO:0009279">
    <property type="term" value="C:cell outer membrane"/>
    <property type="evidence" value="ECO:0007669"/>
    <property type="project" value="UniProtKB-SubCell"/>
</dbReference>
<keyword evidence="7" id="KW-1185">Reference proteome</keyword>